<reference evidence="4 5" key="1">
    <citation type="submission" date="2018-04" db="EMBL/GenBank/DDBJ databases">
        <title>Genome sequencing of Flavobacterium sp. HYN0059.</title>
        <authorList>
            <person name="Yi H."/>
            <person name="Baek C."/>
        </authorList>
    </citation>
    <scope>NUCLEOTIDE SEQUENCE [LARGE SCALE GENOMIC DNA]</scope>
    <source>
        <strain evidence="4 5">HYN0059</strain>
    </source>
</reference>
<dbReference type="PANTHER" id="PTHR24189">
    <property type="entry name" value="MYOTROPHIN"/>
    <property type="match status" value="1"/>
</dbReference>
<dbReference type="EMBL" id="CP029186">
    <property type="protein sequence ID" value="AWH86248.1"/>
    <property type="molecule type" value="Genomic_DNA"/>
</dbReference>
<sequence length="806" mass="91420">MAKMTPENAQSILKKHTIEADAKHLADAYDNIELFEALLAAGADPNYMVEGSTPLFMDAYGRSKYFPFKLLMEYGADPNRPYKNDPKSPNVIFDMASTSGPGMFFWPMLEAGLELNAFHPVTGENLVTYMVRQPYSSVDVLKNLLENGADPNLPNKNGFTIYELLAQNKIRTRKPEFFLLKKYEKGGRELPPIPEGIISPVKKPILKISYEDSISSWRALEVLGKDVDSLTVRMYNLYFYDTEFPRSHTAALNIVFSLLERAKTPSQWQDIATVFEYDKHHIDVARKYIRSFEVYDVNAVHSNDLWKDTQLYKFDEVTDDMREKLMHATMTIRVSDPEMLETIEPGTWMNIPYRSASPFWYLENKDAGTFFALFKSEGGKWMSREGEIGTDGKLKPVAGISKGYYKEENNRAEAFAFGKKEAGYELVYKNYDTAYNIEEEIRNGKAEEKINENKANYSEEAIAAIQNEDVAKLRSILATGVHPDTLKTSYGKLATEYVADKYRTTQKHAEMLQLLLDHGADINHKEYDHPLLQQVCSGHAKNEASDEMVRCLIAAGADIFANSKSKGYHKSSVLQSACYGGMLWFVAYLLEKGVPVDYKDTEGMTALNYAVLSDRNSAAIIDVLLKNGADKNDFLTLSPHGSTSLENAEIPETIEKIISLGFDINMKNSHGYPGLFRAAEYGTAEIFETYLNLGAGVDLPNVLNRVNYRLHDKGSKQQSVEVSLKKLRMLHQRGYDITAGTTTFTWTYQSYEGRKKITKFEEQVLLDLWEMGCRPSWKKTFLEYVKRVNSTKLIALAETLPEHRVS</sequence>
<dbReference type="InterPro" id="IPR050745">
    <property type="entry name" value="Multifunctional_regulatory"/>
</dbReference>
<keyword evidence="1" id="KW-0677">Repeat</keyword>
<protein>
    <recommendedName>
        <fullName evidence="6">Ankyrin repeat domain-containing protein</fullName>
    </recommendedName>
</protein>
<dbReference type="KEGG" id="falb:HYN59_14515"/>
<dbReference type="Pfam" id="PF12796">
    <property type="entry name" value="Ank_2"/>
    <property type="match status" value="1"/>
</dbReference>
<accession>A0A2S1R0Q5</accession>
<dbReference type="SMART" id="SM00248">
    <property type="entry name" value="ANK"/>
    <property type="match status" value="8"/>
</dbReference>
<feature type="repeat" description="ANK" evidence="3">
    <location>
        <begin position="602"/>
        <end position="632"/>
    </location>
</feature>
<gene>
    <name evidence="4" type="ORF">HYN59_14515</name>
</gene>
<keyword evidence="5" id="KW-1185">Reference proteome</keyword>
<evidence type="ECO:0000313" key="5">
    <source>
        <dbReference type="Proteomes" id="UP000244929"/>
    </source>
</evidence>
<dbReference type="RefSeq" id="WP_108778971.1">
    <property type="nucleotide sequence ID" value="NZ_CP029186.1"/>
</dbReference>
<dbReference type="InterPro" id="IPR002110">
    <property type="entry name" value="Ankyrin_rpt"/>
</dbReference>
<dbReference type="InterPro" id="IPR036770">
    <property type="entry name" value="Ankyrin_rpt-contain_sf"/>
</dbReference>
<dbReference type="PROSITE" id="PS50088">
    <property type="entry name" value="ANK_REPEAT"/>
    <property type="match status" value="1"/>
</dbReference>
<dbReference type="PANTHER" id="PTHR24189:SF63">
    <property type="entry name" value="ANKYRIN"/>
    <property type="match status" value="1"/>
</dbReference>
<dbReference type="OrthoDB" id="5657095at2"/>
<keyword evidence="2 3" id="KW-0040">ANK repeat</keyword>
<dbReference type="PROSITE" id="PS50297">
    <property type="entry name" value="ANK_REP_REGION"/>
    <property type="match status" value="1"/>
</dbReference>
<dbReference type="SUPFAM" id="SSF48403">
    <property type="entry name" value="Ankyrin repeat"/>
    <property type="match status" value="2"/>
</dbReference>
<dbReference type="AlphaFoldDB" id="A0A2S1R0Q5"/>
<evidence type="ECO:0000256" key="3">
    <source>
        <dbReference type="PROSITE-ProRule" id="PRU00023"/>
    </source>
</evidence>
<evidence type="ECO:0000313" key="4">
    <source>
        <dbReference type="EMBL" id="AWH86248.1"/>
    </source>
</evidence>
<evidence type="ECO:0000256" key="1">
    <source>
        <dbReference type="ARBA" id="ARBA00022737"/>
    </source>
</evidence>
<dbReference type="Proteomes" id="UP000244929">
    <property type="component" value="Chromosome"/>
</dbReference>
<dbReference type="Gene3D" id="1.25.40.20">
    <property type="entry name" value="Ankyrin repeat-containing domain"/>
    <property type="match status" value="3"/>
</dbReference>
<evidence type="ECO:0008006" key="6">
    <source>
        <dbReference type="Google" id="ProtNLM"/>
    </source>
</evidence>
<organism evidence="4 5">
    <name type="scientific">Flavobacterium album</name>
    <dbReference type="NCBI Taxonomy" id="2175091"/>
    <lineage>
        <taxon>Bacteria</taxon>
        <taxon>Pseudomonadati</taxon>
        <taxon>Bacteroidota</taxon>
        <taxon>Flavobacteriia</taxon>
        <taxon>Flavobacteriales</taxon>
        <taxon>Flavobacteriaceae</taxon>
        <taxon>Flavobacterium</taxon>
    </lineage>
</organism>
<name>A0A2S1R0Q5_9FLAO</name>
<proteinExistence type="predicted"/>
<evidence type="ECO:0000256" key="2">
    <source>
        <dbReference type="ARBA" id="ARBA00023043"/>
    </source>
</evidence>